<reference evidence="2" key="2">
    <citation type="submission" date="2021-02" db="EMBL/GenBank/DDBJ databases">
        <title>Aspergillus chevalieri M1 genome sequence.</title>
        <authorList>
            <person name="Kadooka C."/>
            <person name="Mori K."/>
            <person name="Futagami T."/>
        </authorList>
    </citation>
    <scope>NUCLEOTIDE SEQUENCE</scope>
    <source>
        <strain evidence="2">M1</strain>
    </source>
</reference>
<protein>
    <submittedName>
        <fullName evidence="2">Uncharacterized protein</fullName>
    </submittedName>
</protein>
<keyword evidence="3" id="KW-1185">Reference proteome</keyword>
<feature type="compositionally biased region" description="Basic and acidic residues" evidence="1">
    <location>
        <begin position="1"/>
        <end position="12"/>
    </location>
</feature>
<dbReference type="GeneID" id="66977943"/>
<gene>
    <name evidence="2" type="ORF">ACHE_10986A</name>
</gene>
<dbReference type="EMBL" id="AP024416">
    <property type="protein sequence ID" value="BCR83584.1"/>
    <property type="molecule type" value="Genomic_DNA"/>
</dbReference>
<organism evidence="2 3">
    <name type="scientific">Aspergillus chevalieri</name>
    <name type="common">Eurotium chevalieri</name>
    <dbReference type="NCBI Taxonomy" id="182096"/>
    <lineage>
        <taxon>Eukaryota</taxon>
        <taxon>Fungi</taxon>
        <taxon>Dikarya</taxon>
        <taxon>Ascomycota</taxon>
        <taxon>Pezizomycotina</taxon>
        <taxon>Eurotiomycetes</taxon>
        <taxon>Eurotiomycetidae</taxon>
        <taxon>Eurotiales</taxon>
        <taxon>Aspergillaceae</taxon>
        <taxon>Aspergillus</taxon>
        <taxon>Aspergillus subgen. Aspergillus</taxon>
    </lineage>
</organism>
<name>A0A7R7ZJI4_ASPCH</name>
<sequence length="85" mass="9258">MDQKRNSTEHRSIAIANPMPVNNMGEAPGALQSPTASPRAYHPEATAETTETRNTKGNHTTRSYHQELATTWPVCPGYTPSIPSP</sequence>
<feature type="region of interest" description="Disordered" evidence="1">
    <location>
        <begin position="1"/>
        <end position="68"/>
    </location>
</feature>
<reference evidence="2" key="1">
    <citation type="submission" date="2021-01" db="EMBL/GenBank/DDBJ databases">
        <authorList>
            <consortium name="Aspergillus chevalieri M1 genome sequencing consortium"/>
            <person name="Kazuki M."/>
            <person name="Futagami T."/>
        </authorList>
    </citation>
    <scope>NUCLEOTIDE SEQUENCE</scope>
    <source>
        <strain evidence="2">M1</strain>
    </source>
</reference>
<dbReference type="KEGG" id="ache:ACHE_10986A"/>
<dbReference type="Proteomes" id="UP000637239">
    <property type="component" value="Chromosome 1"/>
</dbReference>
<dbReference type="AlphaFoldDB" id="A0A7R7ZJI4"/>
<dbReference type="RefSeq" id="XP_043132106.1">
    <property type="nucleotide sequence ID" value="XM_043285363.1"/>
</dbReference>
<evidence type="ECO:0000313" key="2">
    <source>
        <dbReference type="EMBL" id="BCR83584.1"/>
    </source>
</evidence>
<evidence type="ECO:0000256" key="1">
    <source>
        <dbReference type="SAM" id="MobiDB-lite"/>
    </source>
</evidence>
<proteinExistence type="predicted"/>
<accession>A0A7R7ZJI4</accession>
<evidence type="ECO:0000313" key="3">
    <source>
        <dbReference type="Proteomes" id="UP000637239"/>
    </source>
</evidence>